<reference evidence="3" key="1">
    <citation type="submission" date="2020-08" db="EMBL/GenBank/DDBJ databases">
        <title>Genome public.</title>
        <authorList>
            <person name="Liu C."/>
            <person name="Sun Q."/>
        </authorList>
    </citation>
    <scope>NUCLEOTIDE SEQUENCE</scope>
    <source>
        <strain evidence="3">H8</strain>
    </source>
</reference>
<dbReference type="Gene3D" id="3.40.50.1820">
    <property type="entry name" value="alpha/beta hydrolase"/>
    <property type="match status" value="1"/>
</dbReference>
<organism evidence="3 4">
    <name type="scientific">Congzhengia minquanensis</name>
    <dbReference type="NCBI Taxonomy" id="2763657"/>
    <lineage>
        <taxon>Bacteria</taxon>
        <taxon>Bacillati</taxon>
        <taxon>Bacillota</taxon>
        <taxon>Clostridia</taxon>
        <taxon>Eubacteriales</taxon>
        <taxon>Oscillospiraceae</taxon>
        <taxon>Congzhengia</taxon>
    </lineage>
</organism>
<sequence length="1070" mass="115356">MKQYFKKAAGILLCVVIAAASAVFTVSAQEDITADPMTFAVNKDTITATTAASNDQYDYCVVLRKGKNIEYTVNTETAARYNLTVTAGTISDKEQVSVSVNDVSQLENVTLANTGAYGTRNSHEIGSIILAPGKNVINFSSPEGPNGILIVSFTLTKTGNVYQYHIPTTKPEDVDKFDIGAGSSPIGWYPADNSECIIMRGNANGNSWVEKEITVQEAGWYGVTVKLGASSQYETGLTLKASVGGKSTSRTVEVTSSYTSYEDRYIGKLYLEEGAQTVRLEVTSKAAFVKSFTLENKLEDDFVNGALNYDISPTMVSSMNGYTEGDADCSYSWCMNLRGSKSFGISVYTEKAISYLITARYGANTAGQSIDVAVNGYKQVEKAPVDVTGEKYPCTDGHVIGIVNLNRGMNEVTFSLGAGSNNAVVMDSVQFALADSFQEGVFTAWVQENRVPEYFFPAEANSGFYTAGGQKCATMRATSWVEYDVYTEEERTVNMLIDMASSENITFSASVNGETQISKENIGVPSSGYTAFATVASAGMLTIPAGHSVIRYTQEVGAGNLRSLTFEEADRNEAVITNFAIRNADGNRMPFAVTEGLKGYAVASVKKLGEADDKLMLIIAQYANDTSLVGVSQTTVDVSQMANRETKEFQTEITLKGEGGYVKAFLMREGSFEPLSKAQSYVETKIFPENALETSVSYELATNVLNNDGENYAEYGIHDADYDVDAIFYDGYKDTKVFAYIGIPKGATPENSVPAMVLVHGGIGKAEQSWVKKWNDLGYAAIAMDLYGCGPEDDSTSYSGSGKKKHPYAGVAPWDFSADFENAGMYQSVINVINAHTLIRGNDCVDASRIGITGISWGGITTTTVCGVDNRFMFAVPVYGCGYLDQCKTYFGSKFDSASQSIAWDPANFAAKAQMPVMLVNSDADQHFSINSSSLTYGVLKDGYLSIHHGLSHSQSAGDSIQQVYDFADNMFKGNNPYIRISSATAENGVLTADCEIPSGTTISGVTMYYINTTELPSDGGSNINWTAVTDYSENNGTVTVNIPAGATYVYASITDNNGAIMSTKFLKVK</sequence>
<keyword evidence="1" id="KW-0732">Signal</keyword>
<proteinExistence type="predicted"/>
<dbReference type="Proteomes" id="UP000611762">
    <property type="component" value="Unassembled WGS sequence"/>
</dbReference>
<name>A0A926DNX3_9FIRM</name>
<dbReference type="SUPFAM" id="SSF49785">
    <property type="entry name" value="Galactose-binding domain-like"/>
    <property type="match status" value="2"/>
</dbReference>
<feature type="chain" id="PRO_5037449504" evidence="1">
    <location>
        <begin position="29"/>
        <end position="1070"/>
    </location>
</feature>
<dbReference type="EMBL" id="JACRSU010000003">
    <property type="protein sequence ID" value="MBC8541162.1"/>
    <property type="molecule type" value="Genomic_DNA"/>
</dbReference>
<protein>
    <submittedName>
        <fullName evidence="3">Acetylxylan esterase</fullName>
    </submittedName>
</protein>
<dbReference type="PANTHER" id="PTHR22946">
    <property type="entry name" value="DIENELACTONE HYDROLASE DOMAIN-CONTAINING PROTEIN-RELATED"/>
    <property type="match status" value="1"/>
</dbReference>
<feature type="signal peptide" evidence="1">
    <location>
        <begin position="1"/>
        <end position="28"/>
    </location>
</feature>
<evidence type="ECO:0000313" key="3">
    <source>
        <dbReference type="EMBL" id="MBC8541162.1"/>
    </source>
</evidence>
<dbReference type="InterPro" id="IPR008391">
    <property type="entry name" value="AXE1_dom"/>
</dbReference>
<dbReference type="InterPro" id="IPR050261">
    <property type="entry name" value="FrsA_esterase"/>
</dbReference>
<evidence type="ECO:0000256" key="1">
    <source>
        <dbReference type="SAM" id="SignalP"/>
    </source>
</evidence>
<dbReference type="InterPro" id="IPR029058">
    <property type="entry name" value="AB_hydrolase_fold"/>
</dbReference>
<comment type="caution">
    <text evidence="3">The sequence shown here is derived from an EMBL/GenBank/DDBJ whole genome shotgun (WGS) entry which is preliminary data.</text>
</comment>
<dbReference type="RefSeq" id="WP_249313074.1">
    <property type="nucleotide sequence ID" value="NZ_JACRSU010000003.1"/>
</dbReference>
<feature type="domain" description="Acetyl xylan esterase" evidence="2">
    <location>
        <begin position="724"/>
        <end position="879"/>
    </location>
</feature>
<keyword evidence="4" id="KW-1185">Reference proteome</keyword>
<evidence type="ECO:0000259" key="2">
    <source>
        <dbReference type="Pfam" id="PF05448"/>
    </source>
</evidence>
<dbReference type="InterPro" id="IPR008979">
    <property type="entry name" value="Galactose-bd-like_sf"/>
</dbReference>
<dbReference type="Gene3D" id="2.60.120.260">
    <property type="entry name" value="Galactose-binding domain-like"/>
    <property type="match status" value="4"/>
</dbReference>
<gene>
    <name evidence="3" type="ORF">H8698_09270</name>
</gene>
<evidence type="ECO:0000313" key="4">
    <source>
        <dbReference type="Proteomes" id="UP000611762"/>
    </source>
</evidence>
<dbReference type="SUPFAM" id="SSF53474">
    <property type="entry name" value="alpha/beta-Hydrolases"/>
    <property type="match status" value="1"/>
</dbReference>
<accession>A0A926DNX3</accession>
<dbReference type="AlphaFoldDB" id="A0A926DNX3"/>
<dbReference type="Pfam" id="PF05448">
    <property type="entry name" value="AXE1"/>
    <property type="match status" value="1"/>
</dbReference>